<evidence type="ECO:0000256" key="4">
    <source>
        <dbReference type="ARBA" id="ARBA00022741"/>
    </source>
</evidence>
<dbReference type="FunFam" id="1.10.510.10:FF:000571">
    <property type="entry name" value="Maternal embryonic leucine zipper kinase"/>
    <property type="match status" value="1"/>
</dbReference>
<protein>
    <recommendedName>
        <fullName evidence="1">non-specific serine/threonine protein kinase</fullName>
        <ecNumber evidence="1">2.7.11.1</ecNumber>
    </recommendedName>
</protein>
<evidence type="ECO:0000256" key="2">
    <source>
        <dbReference type="ARBA" id="ARBA00022527"/>
    </source>
</evidence>
<dbReference type="RefSeq" id="XP_042561507.1">
    <property type="nucleotide sequence ID" value="XM_042705573.1"/>
</dbReference>
<proteinExistence type="inferred from homology"/>
<dbReference type="GO" id="GO:0000226">
    <property type="term" value="P:microtubule cytoskeleton organization"/>
    <property type="evidence" value="ECO:0007669"/>
    <property type="project" value="TreeGrafter"/>
</dbReference>
<feature type="domain" description="Protein kinase" evidence="11">
    <location>
        <begin position="78"/>
        <end position="329"/>
    </location>
</feature>
<dbReference type="InterPro" id="IPR000719">
    <property type="entry name" value="Prot_kinase_dom"/>
</dbReference>
<reference evidence="13" key="1">
    <citation type="submission" date="2025-08" db="UniProtKB">
        <authorList>
            <consortium name="RefSeq"/>
        </authorList>
    </citation>
    <scope>IDENTIFICATION</scope>
</reference>
<dbReference type="PROSITE" id="PS50011">
    <property type="entry name" value="PROTEIN_KINASE_DOM"/>
    <property type="match status" value="1"/>
</dbReference>
<dbReference type="PROSITE" id="PS00108">
    <property type="entry name" value="PROTEIN_KINASE_ST"/>
    <property type="match status" value="1"/>
</dbReference>
<evidence type="ECO:0000256" key="10">
    <source>
        <dbReference type="RuleBase" id="RU000304"/>
    </source>
</evidence>
<dbReference type="OrthoDB" id="193931at2759"/>
<keyword evidence="6 9" id="KW-0067">ATP-binding</keyword>
<dbReference type="PROSITE" id="PS00107">
    <property type="entry name" value="PROTEIN_KINASE_ATP"/>
    <property type="match status" value="1"/>
</dbReference>
<keyword evidence="5 13" id="KW-0418">Kinase</keyword>
<dbReference type="PANTHER" id="PTHR24346">
    <property type="entry name" value="MAP/MICROTUBULE AFFINITY-REGULATING KINASE"/>
    <property type="match status" value="1"/>
</dbReference>
<dbReference type="PANTHER" id="PTHR24346:SF29">
    <property type="entry name" value="SERINE_THREONINE-PROTEIN KINASE NIM1-LIKE"/>
    <property type="match status" value="1"/>
</dbReference>
<dbReference type="GO" id="GO:0035556">
    <property type="term" value="P:intracellular signal transduction"/>
    <property type="evidence" value="ECO:0007669"/>
    <property type="project" value="TreeGrafter"/>
</dbReference>
<keyword evidence="12" id="KW-1185">Reference proteome</keyword>
<sequence>MPSYQKVITPHIICRAEVKVTEARKSAVNDGKTEASESLPVDTEVQPKRTPFAQAVYDLSHVEKVTNDLAFVPRVGLYELGGEIGSGNFSKVKMGVHDLTKVRVAIKILDKTCLDKRSQRMFSSEIACMEKLSHPNIVRLYEVVETLQRLHLVMEYAGGGELYYRIINRGRLPDLEGKLVFSQILAAVNHMHDNNIVHRDLKAENIFYSTSCCIKVGDFGFSTECQPDAILKTFCGSPHYSAPELFREKSYVGRYVDAWALGVLLYFMVTGSLPFSAANLGRLKYCILQGSYTIPAYVPNSCQHLIRGLLKAIPVERLSVAQMMTSAWLKGMEYAQAYPCTCLTPAHLADPTWQLSVEEHEVKAALEELGVGQAQLLNNCGPGADSRSPVTGVYRILLHCAQKRTTVKAGGYTAFQPSGFQPARRWSVPTTVLRREAPSSVCSIL</sequence>
<evidence type="ECO:0000256" key="3">
    <source>
        <dbReference type="ARBA" id="ARBA00022679"/>
    </source>
</evidence>
<dbReference type="Proteomes" id="UP000515152">
    <property type="component" value="Unplaced"/>
</dbReference>
<comment type="similarity">
    <text evidence="10">Belongs to the protein kinase superfamily.</text>
</comment>
<keyword evidence="4 9" id="KW-0547">Nucleotide-binding</keyword>
<keyword evidence="3" id="KW-0808">Transferase</keyword>
<dbReference type="Gene3D" id="1.10.510.10">
    <property type="entry name" value="Transferase(Phosphotransferase) domain 1"/>
    <property type="match status" value="1"/>
</dbReference>
<dbReference type="GO" id="GO:0050321">
    <property type="term" value="F:tau-protein kinase activity"/>
    <property type="evidence" value="ECO:0007669"/>
    <property type="project" value="TreeGrafter"/>
</dbReference>
<dbReference type="InterPro" id="IPR011009">
    <property type="entry name" value="Kinase-like_dom_sf"/>
</dbReference>
<organism evidence="12 13">
    <name type="scientific">Clupea harengus</name>
    <name type="common">Atlantic herring</name>
    <dbReference type="NCBI Taxonomy" id="7950"/>
    <lineage>
        <taxon>Eukaryota</taxon>
        <taxon>Metazoa</taxon>
        <taxon>Chordata</taxon>
        <taxon>Craniata</taxon>
        <taxon>Vertebrata</taxon>
        <taxon>Euteleostomi</taxon>
        <taxon>Actinopterygii</taxon>
        <taxon>Neopterygii</taxon>
        <taxon>Teleostei</taxon>
        <taxon>Clupei</taxon>
        <taxon>Clupeiformes</taxon>
        <taxon>Clupeoidei</taxon>
        <taxon>Clupeidae</taxon>
        <taxon>Clupea</taxon>
    </lineage>
</organism>
<evidence type="ECO:0000256" key="6">
    <source>
        <dbReference type="ARBA" id="ARBA00022840"/>
    </source>
</evidence>
<dbReference type="KEGG" id="char:122130807"/>
<evidence type="ECO:0000256" key="1">
    <source>
        <dbReference type="ARBA" id="ARBA00012513"/>
    </source>
</evidence>
<dbReference type="GO" id="GO:0005524">
    <property type="term" value="F:ATP binding"/>
    <property type="evidence" value="ECO:0007669"/>
    <property type="project" value="UniProtKB-UniRule"/>
</dbReference>
<comment type="catalytic activity">
    <reaction evidence="8">
        <text>L-seryl-[protein] + ATP = O-phospho-L-seryl-[protein] + ADP + H(+)</text>
        <dbReference type="Rhea" id="RHEA:17989"/>
        <dbReference type="Rhea" id="RHEA-COMP:9863"/>
        <dbReference type="Rhea" id="RHEA-COMP:11604"/>
        <dbReference type="ChEBI" id="CHEBI:15378"/>
        <dbReference type="ChEBI" id="CHEBI:29999"/>
        <dbReference type="ChEBI" id="CHEBI:30616"/>
        <dbReference type="ChEBI" id="CHEBI:83421"/>
        <dbReference type="ChEBI" id="CHEBI:456216"/>
        <dbReference type="EC" id="2.7.11.1"/>
    </reaction>
</comment>
<dbReference type="InterPro" id="IPR017441">
    <property type="entry name" value="Protein_kinase_ATP_BS"/>
</dbReference>
<evidence type="ECO:0000313" key="13">
    <source>
        <dbReference type="RefSeq" id="XP_042561507.1"/>
    </source>
</evidence>
<dbReference type="EC" id="2.7.11.1" evidence="1"/>
<comment type="catalytic activity">
    <reaction evidence="7">
        <text>L-threonyl-[protein] + ATP = O-phospho-L-threonyl-[protein] + ADP + H(+)</text>
        <dbReference type="Rhea" id="RHEA:46608"/>
        <dbReference type="Rhea" id="RHEA-COMP:11060"/>
        <dbReference type="Rhea" id="RHEA-COMP:11605"/>
        <dbReference type="ChEBI" id="CHEBI:15378"/>
        <dbReference type="ChEBI" id="CHEBI:30013"/>
        <dbReference type="ChEBI" id="CHEBI:30616"/>
        <dbReference type="ChEBI" id="CHEBI:61977"/>
        <dbReference type="ChEBI" id="CHEBI:456216"/>
        <dbReference type="EC" id="2.7.11.1"/>
    </reaction>
</comment>
<evidence type="ECO:0000256" key="7">
    <source>
        <dbReference type="ARBA" id="ARBA00047899"/>
    </source>
</evidence>
<dbReference type="SUPFAM" id="SSF56112">
    <property type="entry name" value="Protein kinase-like (PK-like)"/>
    <property type="match status" value="1"/>
</dbReference>
<evidence type="ECO:0000313" key="12">
    <source>
        <dbReference type="Proteomes" id="UP000515152"/>
    </source>
</evidence>
<feature type="binding site" evidence="9">
    <location>
        <position position="107"/>
    </location>
    <ligand>
        <name>ATP</name>
        <dbReference type="ChEBI" id="CHEBI:30616"/>
    </ligand>
</feature>
<gene>
    <name evidence="13" type="primary">LOC122130807</name>
</gene>
<evidence type="ECO:0000259" key="11">
    <source>
        <dbReference type="PROSITE" id="PS50011"/>
    </source>
</evidence>
<evidence type="ECO:0000256" key="8">
    <source>
        <dbReference type="ARBA" id="ARBA00048679"/>
    </source>
</evidence>
<keyword evidence="2 10" id="KW-0723">Serine/threonine-protein kinase</keyword>
<dbReference type="SMART" id="SM00220">
    <property type="entry name" value="S_TKc"/>
    <property type="match status" value="1"/>
</dbReference>
<dbReference type="InterPro" id="IPR008271">
    <property type="entry name" value="Ser/Thr_kinase_AS"/>
</dbReference>
<dbReference type="AlphaFoldDB" id="A0A8M1KC87"/>
<dbReference type="FunFam" id="3.30.200.20:FF:000003">
    <property type="entry name" value="Non-specific serine/threonine protein kinase"/>
    <property type="match status" value="1"/>
</dbReference>
<name>A0A8M1KC87_CLUHA</name>
<evidence type="ECO:0000256" key="9">
    <source>
        <dbReference type="PROSITE-ProRule" id="PRU10141"/>
    </source>
</evidence>
<accession>A0A8M1KC87</accession>
<dbReference type="GO" id="GO:0005737">
    <property type="term" value="C:cytoplasm"/>
    <property type="evidence" value="ECO:0007669"/>
    <property type="project" value="TreeGrafter"/>
</dbReference>
<dbReference type="Pfam" id="PF00069">
    <property type="entry name" value="Pkinase"/>
    <property type="match status" value="1"/>
</dbReference>
<evidence type="ECO:0000256" key="5">
    <source>
        <dbReference type="ARBA" id="ARBA00022777"/>
    </source>
</evidence>
<dbReference type="GeneID" id="122130807"/>